<proteinExistence type="predicted"/>
<dbReference type="Proteomes" id="UP000218677">
    <property type="component" value="Unassembled WGS sequence"/>
</dbReference>
<evidence type="ECO:0000313" key="2">
    <source>
        <dbReference type="Proteomes" id="UP000218677"/>
    </source>
</evidence>
<accession>A0A2A4HSB4</accession>
<name>A0A2A4HSB4_9GAMM</name>
<dbReference type="EMBL" id="NWUX01000002">
    <property type="protein sequence ID" value="PCF96934.1"/>
    <property type="molecule type" value="Genomic_DNA"/>
</dbReference>
<organism evidence="1 2">
    <name type="scientific">Vreelandella nigrificans</name>
    <dbReference type="NCBI Taxonomy" id="2042704"/>
    <lineage>
        <taxon>Bacteria</taxon>
        <taxon>Pseudomonadati</taxon>
        <taxon>Pseudomonadota</taxon>
        <taxon>Gammaproteobacteria</taxon>
        <taxon>Oceanospirillales</taxon>
        <taxon>Halomonadaceae</taxon>
        <taxon>Vreelandella</taxon>
    </lineage>
</organism>
<comment type="caution">
    <text evidence="1">The sequence shown here is derived from an EMBL/GenBank/DDBJ whole genome shotgun (WGS) entry which is preliminary data.</text>
</comment>
<sequence>MSRNGLTLSLGERGVRLSSLIVLVIEPVAETVVNKTVVKTLVKTLVVIIIEGLFEHSSGL</sequence>
<evidence type="ECO:0000313" key="1">
    <source>
        <dbReference type="EMBL" id="PCF96934.1"/>
    </source>
</evidence>
<gene>
    <name evidence="1" type="ORF">CPA45_04285</name>
</gene>
<dbReference type="AlphaFoldDB" id="A0A2A4HSB4"/>
<reference evidence="2" key="1">
    <citation type="submission" date="2017-09" db="EMBL/GenBank/DDBJ databases">
        <authorList>
            <person name="Cho G.-S."/>
            <person name="Oguntoyinbo F.A."/>
            <person name="Cnockaert M."/>
            <person name="Kabisch J."/>
            <person name="Neve H."/>
            <person name="Bockelmann W."/>
            <person name="Wenning M."/>
            <person name="Franz C.M."/>
            <person name="Vandamme P."/>
        </authorList>
    </citation>
    <scope>NUCLEOTIDE SEQUENCE [LARGE SCALE GENOMIC DNA]</scope>
    <source>
        <strain evidence="2">MBT G8648</strain>
    </source>
</reference>
<protein>
    <submittedName>
        <fullName evidence="1">Uncharacterized protein</fullName>
    </submittedName>
</protein>
<keyword evidence="2" id="KW-1185">Reference proteome</keyword>